<dbReference type="Pfam" id="PF13588">
    <property type="entry name" value="HSDR_N_2"/>
    <property type="match status" value="1"/>
</dbReference>
<dbReference type="EMBL" id="BMQM01000018">
    <property type="protein sequence ID" value="GGR63556.1"/>
    <property type="molecule type" value="Genomic_DNA"/>
</dbReference>
<dbReference type="Proteomes" id="UP000634308">
    <property type="component" value="Unassembled WGS sequence"/>
</dbReference>
<keyword evidence="4" id="KW-1185">Reference proteome</keyword>
<dbReference type="InterPro" id="IPR025579">
    <property type="entry name" value="DUF4357"/>
</dbReference>
<sequence length="362" mass="39751">MPSAPDRIREAVTHIQDWLTHTPNPGEAIVRQAIVLRLLHAAGFDIWNPAEVVPEETNATGNRADFLIRTGHGAFALELKGMNVTLGAAHYQQAATYAVNEGTRWAIVTNGRVWAVLDEHLPGRWEDRVALKLELGQEGQTFAGDLAALLDVDAWRSGRFPDALHGIRQRQQQRLDEARIRREKTPVVEQVRQQFGIATFELAAQAAAEMNRITEAERDVLLGRSISVPTPDDQTPNAQTQDAQTPDAQCVLFSYRTKTALAHAEYRPAAGTWTVLAGSTALNRIQGDGSNAQALRRRREQQLSDGVLRELDGTLLRFEQDVVFDSPSMAAVAVSGASKNGWVCWKDAAGQLADAYRAAPVP</sequence>
<dbReference type="InterPro" id="IPR029464">
    <property type="entry name" value="HSDR_N"/>
</dbReference>
<evidence type="ECO:0008006" key="5">
    <source>
        <dbReference type="Google" id="ProtNLM"/>
    </source>
</evidence>
<evidence type="ECO:0000313" key="3">
    <source>
        <dbReference type="EMBL" id="GGR63556.1"/>
    </source>
</evidence>
<comment type="caution">
    <text evidence="3">The sequence shown here is derived from an EMBL/GenBank/DDBJ whole genome shotgun (WGS) entry which is preliminary data.</text>
</comment>
<name>A0ABQ2RWP8_9DEIO</name>
<protein>
    <recommendedName>
        <fullName evidence="5">DUF4357 domain-containing protein</fullName>
    </recommendedName>
</protein>
<evidence type="ECO:0000259" key="2">
    <source>
        <dbReference type="Pfam" id="PF14267"/>
    </source>
</evidence>
<organism evidence="3 4">
    <name type="scientific">Deinococcus seoulensis</name>
    <dbReference type="NCBI Taxonomy" id="1837379"/>
    <lineage>
        <taxon>Bacteria</taxon>
        <taxon>Thermotogati</taxon>
        <taxon>Deinococcota</taxon>
        <taxon>Deinococci</taxon>
        <taxon>Deinococcales</taxon>
        <taxon>Deinococcaceae</taxon>
        <taxon>Deinococcus</taxon>
    </lineage>
</organism>
<feature type="domain" description="DUF4357" evidence="2">
    <location>
        <begin position="299"/>
        <end position="351"/>
    </location>
</feature>
<feature type="domain" description="Type I restriction enzyme R protein N-terminal" evidence="1">
    <location>
        <begin position="27"/>
        <end position="118"/>
    </location>
</feature>
<evidence type="ECO:0000259" key="1">
    <source>
        <dbReference type="Pfam" id="PF13588"/>
    </source>
</evidence>
<evidence type="ECO:0000313" key="4">
    <source>
        <dbReference type="Proteomes" id="UP000634308"/>
    </source>
</evidence>
<proteinExistence type="predicted"/>
<dbReference type="Pfam" id="PF14267">
    <property type="entry name" value="DUF4357"/>
    <property type="match status" value="1"/>
</dbReference>
<gene>
    <name evidence="3" type="ORF">GCM10008959_27130</name>
</gene>
<dbReference type="RefSeq" id="WP_189065530.1">
    <property type="nucleotide sequence ID" value="NZ_BMQM01000018.1"/>
</dbReference>
<reference evidence="4" key="1">
    <citation type="journal article" date="2019" name="Int. J. Syst. Evol. Microbiol.">
        <title>The Global Catalogue of Microorganisms (GCM) 10K type strain sequencing project: providing services to taxonomists for standard genome sequencing and annotation.</title>
        <authorList>
            <consortium name="The Broad Institute Genomics Platform"/>
            <consortium name="The Broad Institute Genome Sequencing Center for Infectious Disease"/>
            <person name="Wu L."/>
            <person name="Ma J."/>
        </authorList>
    </citation>
    <scope>NUCLEOTIDE SEQUENCE [LARGE SCALE GENOMIC DNA]</scope>
    <source>
        <strain evidence="4">JCM 31404</strain>
    </source>
</reference>
<accession>A0ABQ2RWP8</accession>